<evidence type="ECO:0000256" key="2">
    <source>
        <dbReference type="ARBA" id="ARBA00023125"/>
    </source>
</evidence>
<feature type="domain" description="IclR-ED" evidence="5">
    <location>
        <begin position="71"/>
        <end position="259"/>
    </location>
</feature>
<dbReference type="InterPro" id="IPR029016">
    <property type="entry name" value="GAF-like_dom_sf"/>
</dbReference>
<dbReference type="RefSeq" id="WP_105795395.1">
    <property type="nucleotide sequence ID" value="NZ_JAGSWF010000026.1"/>
</dbReference>
<keyword evidence="3" id="KW-0804">Transcription</keyword>
<dbReference type="Gene3D" id="1.10.10.10">
    <property type="entry name" value="Winged helix-like DNA-binding domain superfamily/Winged helix DNA-binding domain"/>
    <property type="match status" value="1"/>
</dbReference>
<keyword evidence="1" id="KW-0805">Transcription regulation</keyword>
<protein>
    <submittedName>
        <fullName evidence="6">IclR family transcriptional regulator</fullName>
    </submittedName>
</protein>
<dbReference type="PANTHER" id="PTHR30136">
    <property type="entry name" value="HELIX-TURN-HELIX TRANSCRIPTIONAL REGULATOR, ICLR FAMILY"/>
    <property type="match status" value="1"/>
</dbReference>
<dbReference type="GO" id="GO:0003677">
    <property type="term" value="F:DNA binding"/>
    <property type="evidence" value="ECO:0007669"/>
    <property type="project" value="UniProtKB-KW"/>
</dbReference>
<feature type="domain" description="HTH iclR-type" evidence="4">
    <location>
        <begin position="16"/>
        <end position="77"/>
    </location>
</feature>
<accession>A0A2S9MNI8</accession>
<dbReference type="Proteomes" id="UP000238982">
    <property type="component" value="Unassembled WGS sequence"/>
</dbReference>
<dbReference type="SUPFAM" id="SSF55781">
    <property type="entry name" value="GAF domain-like"/>
    <property type="match status" value="1"/>
</dbReference>
<dbReference type="Gene3D" id="3.30.450.40">
    <property type="match status" value="1"/>
</dbReference>
<evidence type="ECO:0000256" key="3">
    <source>
        <dbReference type="ARBA" id="ARBA00023163"/>
    </source>
</evidence>
<gene>
    <name evidence="6" type="ORF">C6Q15_15470</name>
</gene>
<dbReference type="SUPFAM" id="SSF46785">
    <property type="entry name" value="Winged helix' DNA-binding domain"/>
    <property type="match status" value="1"/>
</dbReference>
<evidence type="ECO:0000259" key="4">
    <source>
        <dbReference type="PROSITE" id="PS51077"/>
    </source>
</evidence>
<dbReference type="InterPro" id="IPR036390">
    <property type="entry name" value="WH_DNA-bd_sf"/>
</dbReference>
<dbReference type="PANTHER" id="PTHR30136:SF35">
    <property type="entry name" value="HTH-TYPE TRANSCRIPTIONAL REGULATOR RV1719"/>
    <property type="match status" value="1"/>
</dbReference>
<dbReference type="EMBL" id="PVGH01000060">
    <property type="protein sequence ID" value="PRF60327.1"/>
    <property type="molecule type" value="Genomic_DNA"/>
</dbReference>
<evidence type="ECO:0000259" key="5">
    <source>
        <dbReference type="PROSITE" id="PS51078"/>
    </source>
</evidence>
<dbReference type="InterPro" id="IPR050707">
    <property type="entry name" value="HTH_MetabolicPath_Reg"/>
</dbReference>
<dbReference type="GO" id="GO:0045892">
    <property type="term" value="P:negative regulation of DNA-templated transcription"/>
    <property type="evidence" value="ECO:0007669"/>
    <property type="project" value="TreeGrafter"/>
</dbReference>
<dbReference type="SMART" id="SM00346">
    <property type="entry name" value="HTH_ICLR"/>
    <property type="match status" value="1"/>
</dbReference>
<evidence type="ECO:0000313" key="7">
    <source>
        <dbReference type="Proteomes" id="UP000238982"/>
    </source>
</evidence>
<name>A0A2S9MNI8_9BURK</name>
<dbReference type="InterPro" id="IPR036388">
    <property type="entry name" value="WH-like_DNA-bd_sf"/>
</dbReference>
<sequence>MEKERESAVEDRTGGIQVIARTAKILNALGDTPDGMSLAEIAKAVDLPRSTVQRIVSALSQENIIQADRSDGVRLGPALLRLVARVHTDVVSIVTPYLEQLSREVDETVTLARINGRGLAFVHVVVAEQILRVMPPVGGDLPMHSTSGGRALLAMHSDSEVKALLGQHYKRFTDRTVQSITELLAILEETRQLGYAWESDETVHGVSSLAFAIDTILGRYAVSVVLPTARAAEKRAHVAQCALRTKDALAAEIGRASPPVEPIGSSR</sequence>
<dbReference type="Pfam" id="PF09339">
    <property type="entry name" value="HTH_IclR"/>
    <property type="match status" value="1"/>
</dbReference>
<dbReference type="PROSITE" id="PS51077">
    <property type="entry name" value="HTH_ICLR"/>
    <property type="match status" value="1"/>
</dbReference>
<dbReference type="PROSITE" id="PS51078">
    <property type="entry name" value="ICLR_ED"/>
    <property type="match status" value="1"/>
</dbReference>
<keyword evidence="2" id="KW-0238">DNA-binding</keyword>
<dbReference type="Pfam" id="PF01614">
    <property type="entry name" value="IclR_C"/>
    <property type="match status" value="1"/>
</dbReference>
<dbReference type="AlphaFoldDB" id="A0A2S9MNI8"/>
<dbReference type="InterPro" id="IPR014757">
    <property type="entry name" value="Tscrpt_reg_IclR_C"/>
</dbReference>
<dbReference type="InterPro" id="IPR005471">
    <property type="entry name" value="Tscrpt_reg_IclR_N"/>
</dbReference>
<reference evidence="6 7" key="1">
    <citation type="submission" date="2018-03" db="EMBL/GenBank/DDBJ databases">
        <authorList>
            <person name="Keele B.F."/>
        </authorList>
    </citation>
    <scope>NUCLEOTIDE SEQUENCE [LARGE SCALE GENOMIC DNA]</scope>
    <source>
        <strain evidence="6 7">AU19729</strain>
    </source>
</reference>
<dbReference type="GO" id="GO:0003700">
    <property type="term" value="F:DNA-binding transcription factor activity"/>
    <property type="evidence" value="ECO:0007669"/>
    <property type="project" value="TreeGrafter"/>
</dbReference>
<proteinExistence type="predicted"/>
<evidence type="ECO:0000256" key="1">
    <source>
        <dbReference type="ARBA" id="ARBA00023015"/>
    </source>
</evidence>
<evidence type="ECO:0000313" key="6">
    <source>
        <dbReference type="EMBL" id="PRF60327.1"/>
    </source>
</evidence>
<organism evidence="6 7">
    <name type="scientific">Burkholderia multivorans</name>
    <dbReference type="NCBI Taxonomy" id="87883"/>
    <lineage>
        <taxon>Bacteria</taxon>
        <taxon>Pseudomonadati</taxon>
        <taxon>Pseudomonadota</taxon>
        <taxon>Betaproteobacteria</taxon>
        <taxon>Burkholderiales</taxon>
        <taxon>Burkholderiaceae</taxon>
        <taxon>Burkholderia</taxon>
        <taxon>Burkholderia cepacia complex</taxon>
    </lineage>
</organism>
<comment type="caution">
    <text evidence="6">The sequence shown here is derived from an EMBL/GenBank/DDBJ whole genome shotgun (WGS) entry which is preliminary data.</text>
</comment>